<dbReference type="Proteomes" id="UP000235564">
    <property type="component" value="Unassembled WGS sequence"/>
</dbReference>
<sequence length="102" mass="11926">MKRRGDRQKNSIIFTKKGPKNSPLQFSFWKKTIGQADENKELFSLKKVFLSPETTKLASKRRHLSPQYVCYCTAKACLLACKSNAFKKTRLMRELFFTLEML</sequence>
<dbReference type="EMBL" id="PNGJ01000008">
    <property type="protein sequence ID" value="PMC23495.1"/>
    <property type="molecule type" value="Genomic_DNA"/>
</dbReference>
<reference evidence="2 3" key="1">
    <citation type="submission" date="2017-09" db="EMBL/GenBank/DDBJ databases">
        <title>Bacterial strain isolated from the female urinary microbiota.</title>
        <authorList>
            <person name="Thomas-White K."/>
            <person name="Kumar N."/>
            <person name="Forster S."/>
            <person name="Putonti C."/>
            <person name="Lawley T."/>
            <person name="Wolfe A.J."/>
        </authorList>
    </citation>
    <scope>NUCLEOTIDE SEQUENCE [LARGE SCALE GENOMIC DNA]</scope>
    <source>
        <strain evidence="2 3">UMB0536</strain>
    </source>
</reference>
<evidence type="ECO:0000256" key="1">
    <source>
        <dbReference type="SAM" id="MobiDB-lite"/>
    </source>
</evidence>
<evidence type="ECO:0000313" key="2">
    <source>
        <dbReference type="EMBL" id="PMC23495.1"/>
    </source>
</evidence>
<name>A0A2N6QPC8_9BACT</name>
<proteinExistence type="predicted"/>
<accession>A0A2N6QPC8</accession>
<organism evidence="2 3">
    <name type="scientific">Hoylesella buccalis</name>
    <dbReference type="NCBI Taxonomy" id="28127"/>
    <lineage>
        <taxon>Bacteria</taxon>
        <taxon>Pseudomonadati</taxon>
        <taxon>Bacteroidota</taxon>
        <taxon>Bacteroidia</taxon>
        <taxon>Bacteroidales</taxon>
        <taxon>Prevotellaceae</taxon>
        <taxon>Hoylesella</taxon>
    </lineage>
</organism>
<evidence type="ECO:0000313" key="3">
    <source>
        <dbReference type="Proteomes" id="UP000235564"/>
    </source>
</evidence>
<dbReference type="AlphaFoldDB" id="A0A2N6QPC8"/>
<protein>
    <submittedName>
        <fullName evidence="2">Uncharacterized protein</fullName>
    </submittedName>
</protein>
<gene>
    <name evidence="2" type="ORF">CJ231_09615</name>
</gene>
<feature type="region of interest" description="Disordered" evidence="1">
    <location>
        <begin position="1"/>
        <end position="20"/>
    </location>
</feature>
<comment type="caution">
    <text evidence="2">The sequence shown here is derived from an EMBL/GenBank/DDBJ whole genome shotgun (WGS) entry which is preliminary data.</text>
</comment>